<dbReference type="OrthoDB" id="516639at2"/>
<feature type="transmembrane region" description="Helical" evidence="1">
    <location>
        <begin position="35"/>
        <end position="61"/>
    </location>
</feature>
<reference evidence="2 3" key="1">
    <citation type="submission" date="2019-01" db="EMBL/GenBank/DDBJ databases">
        <authorList>
            <person name="Brito A."/>
        </authorList>
    </citation>
    <scope>NUCLEOTIDE SEQUENCE [LARGE SCALE GENOMIC DNA]</scope>
    <source>
        <strain evidence="2">1</strain>
    </source>
</reference>
<evidence type="ECO:0000313" key="2">
    <source>
        <dbReference type="EMBL" id="VEP16558.1"/>
    </source>
</evidence>
<proteinExistence type="predicted"/>
<name>A0A563VYM3_9CYAN</name>
<keyword evidence="3" id="KW-1185">Reference proteome</keyword>
<organism evidence="2 3">
    <name type="scientific">Hyella patelloides LEGE 07179</name>
    <dbReference type="NCBI Taxonomy" id="945734"/>
    <lineage>
        <taxon>Bacteria</taxon>
        <taxon>Bacillati</taxon>
        <taxon>Cyanobacteriota</taxon>
        <taxon>Cyanophyceae</taxon>
        <taxon>Pleurocapsales</taxon>
        <taxon>Hyellaceae</taxon>
        <taxon>Hyella</taxon>
    </lineage>
</organism>
<dbReference type="Proteomes" id="UP000320055">
    <property type="component" value="Unassembled WGS sequence"/>
</dbReference>
<gene>
    <name evidence="2" type="ORF">H1P_4630004</name>
</gene>
<dbReference type="RefSeq" id="WP_144875342.1">
    <property type="nucleotide sequence ID" value="NZ_LR214198.1"/>
</dbReference>
<keyword evidence="1" id="KW-0812">Transmembrane</keyword>
<keyword evidence="1" id="KW-1133">Transmembrane helix</keyword>
<protein>
    <submittedName>
        <fullName evidence="2">Uncharacterized protein</fullName>
    </submittedName>
</protein>
<evidence type="ECO:0000256" key="1">
    <source>
        <dbReference type="SAM" id="Phobius"/>
    </source>
</evidence>
<accession>A0A563VYM3</accession>
<sequence length="100" mass="11203">MALKPCKVCGTLNAEGVDTCLSCGHDPERSKRPVIFRYIAITVVVCLAIPLISGLWNWILWHIQPKTPKPKPSQVSLVLNPQTYPYHSSDRLLVSLDYSN</sequence>
<dbReference type="AlphaFoldDB" id="A0A563VYM3"/>
<evidence type="ECO:0000313" key="3">
    <source>
        <dbReference type="Proteomes" id="UP000320055"/>
    </source>
</evidence>
<dbReference type="EMBL" id="CAACVJ010000405">
    <property type="protein sequence ID" value="VEP16558.1"/>
    <property type="molecule type" value="Genomic_DNA"/>
</dbReference>
<keyword evidence="1" id="KW-0472">Membrane</keyword>